<gene>
    <name evidence="3" type="ORF">MIZ03_2396</name>
</gene>
<reference evidence="3 4" key="1">
    <citation type="journal article" date="2021" name="Microbiol. Spectr.">
        <title>A Single Bacterium Capable of Oxidation and Reduction of Iron at Circumneutral pH.</title>
        <authorList>
            <person name="Kato S."/>
            <person name="Ohkuma M."/>
        </authorList>
    </citation>
    <scope>NUCLEOTIDE SEQUENCE [LARGE SCALE GENOMIC DNA]</scope>
    <source>
        <strain evidence="3 4">MIZ03</strain>
    </source>
</reference>
<feature type="domain" description="Fatty acid desaturase" evidence="2">
    <location>
        <begin position="34"/>
        <end position="271"/>
    </location>
</feature>
<feature type="transmembrane region" description="Helical" evidence="1">
    <location>
        <begin position="186"/>
        <end position="210"/>
    </location>
</feature>
<evidence type="ECO:0000259" key="2">
    <source>
        <dbReference type="Pfam" id="PF00487"/>
    </source>
</evidence>
<keyword evidence="1" id="KW-1133">Transmembrane helix</keyword>
<keyword evidence="1" id="KW-0812">Transmembrane</keyword>
<dbReference type="Pfam" id="PF00487">
    <property type="entry name" value="FA_desaturase"/>
    <property type="match status" value="1"/>
</dbReference>
<evidence type="ECO:0000256" key="1">
    <source>
        <dbReference type="SAM" id="Phobius"/>
    </source>
</evidence>
<organism evidence="3 4">
    <name type="scientific">Rhodoferax lithotrophicus</name>
    <dbReference type="NCBI Taxonomy" id="2798804"/>
    <lineage>
        <taxon>Bacteria</taxon>
        <taxon>Pseudomonadati</taxon>
        <taxon>Pseudomonadota</taxon>
        <taxon>Betaproteobacteria</taxon>
        <taxon>Burkholderiales</taxon>
        <taxon>Comamonadaceae</taxon>
        <taxon>Rhodoferax</taxon>
    </lineage>
</organism>
<dbReference type="InterPro" id="IPR005804">
    <property type="entry name" value="FA_desaturase_dom"/>
</dbReference>
<accession>A0ABN6D7B4</accession>
<feature type="transmembrane region" description="Helical" evidence="1">
    <location>
        <begin position="72"/>
        <end position="90"/>
    </location>
</feature>
<dbReference type="Proteomes" id="UP000824366">
    <property type="component" value="Chromosome"/>
</dbReference>
<feature type="transmembrane region" description="Helical" evidence="1">
    <location>
        <begin position="12"/>
        <end position="28"/>
    </location>
</feature>
<keyword evidence="1" id="KW-0472">Membrane</keyword>
<evidence type="ECO:0000313" key="4">
    <source>
        <dbReference type="Proteomes" id="UP000824366"/>
    </source>
</evidence>
<name>A0ABN6D7B4_9BURK</name>
<dbReference type="RefSeq" id="WP_223912581.1">
    <property type="nucleotide sequence ID" value="NZ_AP024238.1"/>
</dbReference>
<sequence>MNYPIPGHRNLLIAVSAAAVSIACLWVASHAAHGWWMLVAAVVFSYTNNTLFSLHHEAAHRVFHPNPRVNDVAGVLLAGFFPTIFSIQRISHLGHHRRNRTDEELYDYYLPHQSWLLKTYWIYCLLTGFYWAIIPVAALLYVIWPWAFQSKWFQDGPARWWGFRPFVCDIAQAPIARVWLEGVVSLLLQIALFVVFDLSFVGWLACYWAFGLNWSSVQYSDHAGSPRDVIEGAWNLRFWPVARWLFLNYNFHLAHHREPSVPWIYLPKLVRSTDANHSFWSIYLRLWLGARKAPIGPGPSPLP</sequence>
<feature type="transmembrane region" description="Helical" evidence="1">
    <location>
        <begin position="35"/>
        <end position="52"/>
    </location>
</feature>
<feature type="transmembrane region" description="Helical" evidence="1">
    <location>
        <begin position="120"/>
        <end position="144"/>
    </location>
</feature>
<evidence type="ECO:0000313" key="3">
    <source>
        <dbReference type="EMBL" id="BCO27508.1"/>
    </source>
</evidence>
<keyword evidence="4" id="KW-1185">Reference proteome</keyword>
<proteinExistence type="predicted"/>
<protein>
    <recommendedName>
        <fullName evidence="2">Fatty acid desaturase domain-containing protein</fullName>
    </recommendedName>
</protein>
<dbReference type="EMBL" id="AP024238">
    <property type="protein sequence ID" value="BCO27508.1"/>
    <property type="molecule type" value="Genomic_DNA"/>
</dbReference>